<dbReference type="Proteomes" id="UP000017981">
    <property type="component" value="Unassembled WGS sequence"/>
</dbReference>
<reference evidence="1 2" key="2">
    <citation type="submission" date="2013-09" db="EMBL/GenBank/DDBJ databases">
        <title>Whole genome comparison of six Crocosphaera watsonii strains with differing phenotypes.</title>
        <authorList>
            <person name="Bench S.R."/>
            <person name="Heller P."/>
            <person name="Frank I."/>
            <person name="Arciniega M."/>
            <person name="Shilova I.N."/>
            <person name="Zehr J.P."/>
        </authorList>
    </citation>
    <scope>NUCLEOTIDE SEQUENCE [LARGE SCALE GENOMIC DNA]</scope>
    <source>
        <strain evidence="1 2">WH 0005</strain>
    </source>
</reference>
<name>T2IZM1_CROWT</name>
<reference evidence="1 2" key="1">
    <citation type="submission" date="2013-01" db="EMBL/GenBank/DDBJ databases">
        <authorList>
            <person name="Bench S."/>
        </authorList>
    </citation>
    <scope>NUCLEOTIDE SEQUENCE [LARGE SCALE GENOMIC DNA]</scope>
    <source>
        <strain evidence="1 2">WH 0005</strain>
    </source>
</reference>
<accession>T2IZM1</accession>
<evidence type="ECO:0000313" key="1">
    <source>
        <dbReference type="EMBL" id="CCQ58344.1"/>
    </source>
</evidence>
<organism evidence="1 2">
    <name type="scientific">Crocosphaera watsonii WH 0005</name>
    <dbReference type="NCBI Taxonomy" id="423472"/>
    <lineage>
        <taxon>Bacteria</taxon>
        <taxon>Bacillati</taxon>
        <taxon>Cyanobacteriota</taxon>
        <taxon>Cyanophyceae</taxon>
        <taxon>Oscillatoriophycideae</taxon>
        <taxon>Chroococcales</taxon>
        <taxon>Aphanothecaceae</taxon>
        <taxon>Crocosphaera</taxon>
    </lineage>
</organism>
<protein>
    <submittedName>
        <fullName evidence="1">Uncharacterized protein</fullName>
    </submittedName>
</protein>
<sequence length="54" mass="6736">MVRTKKRWGHPNEYHPRQKLINRLSDQLKMSKQEVLNQIEKERDFLTRHSHYFS</sequence>
<proteinExistence type="predicted"/>
<comment type="caution">
    <text evidence="1">The sequence shown here is derived from an EMBL/GenBank/DDBJ whole genome shotgun (WGS) entry which is preliminary data.</text>
</comment>
<dbReference type="AlphaFoldDB" id="T2IZM1"/>
<evidence type="ECO:0000313" key="2">
    <source>
        <dbReference type="Proteomes" id="UP000017981"/>
    </source>
</evidence>
<dbReference type="EMBL" id="CAQL01001002">
    <property type="protein sequence ID" value="CCQ58344.1"/>
    <property type="molecule type" value="Genomic_DNA"/>
</dbReference>
<gene>
    <name evidence="1" type="ORF">CWATWH0005_260</name>
</gene>